<protein>
    <submittedName>
        <fullName evidence="1">Uncharacterized protein</fullName>
    </submittedName>
</protein>
<evidence type="ECO:0000313" key="1">
    <source>
        <dbReference type="EMBL" id="MPM38376.1"/>
    </source>
</evidence>
<sequence length="74" mass="7922">MVLTVPSVAFAIEILPTKSLREAMMAIAITNAAQSHKFCLSPSLPPAILINFIKGEISLYGTSSIIESTVKLMT</sequence>
<accession>A0A644ZBX5</accession>
<proteinExistence type="predicted"/>
<gene>
    <name evidence="1" type="ORF">SDC9_85005</name>
</gene>
<reference evidence="1" key="1">
    <citation type="submission" date="2019-08" db="EMBL/GenBank/DDBJ databases">
        <authorList>
            <person name="Kucharzyk K."/>
            <person name="Murdoch R.W."/>
            <person name="Higgins S."/>
            <person name="Loffler F."/>
        </authorList>
    </citation>
    <scope>NUCLEOTIDE SEQUENCE</scope>
</reference>
<dbReference type="EMBL" id="VSSQ01008264">
    <property type="protein sequence ID" value="MPM38376.1"/>
    <property type="molecule type" value="Genomic_DNA"/>
</dbReference>
<comment type="caution">
    <text evidence="1">The sequence shown here is derived from an EMBL/GenBank/DDBJ whole genome shotgun (WGS) entry which is preliminary data.</text>
</comment>
<organism evidence="1">
    <name type="scientific">bioreactor metagenome</name>
    <dbReference type="NCBI Taxonomy" id="1076179"/>
    <lineage>
        <taxon>unclassified sequences</taxon>
        <taxon>metagenomes</taxon>
        <taxon>ecological metagenomes</taxon>
    </lineage>
</organism>
<dbReference type="AlphaFoldDB" id="A0A644ZBX5"/>
<name>A0A644ZBX5_9ZZZZ</name>